<dbReference type="Proteomes" id="UP001274896">
    <property type="component" value="Unassembled WGS sequence"/>
</dbReference>
<gene>
    <name evidence="2" type="ORF">QTP70_030239</name>
</gene>
<evidence type="ECO:0000313" key="3">
    <source>
        <dbReference type="Proteomes" id="UP001274896"/>
    </source>
</evidence>
<dbReference type="AlphaFoldDB" id="A0AAE0RET4"/>
<dbReference type="SUPFAM" id="SSF50814">
    <property type="entry name" value="Lipocalins"/>
    <property type="match status" value="1"/>
</dbReference>
<name>A0AAE0RET4_9TELE</name>
<protein>
    <submittedName>
        <fullName evidence="2">Uncharacterized protein</fullName>
    </submittedName>
</protein>
<organism evidence="2 3">
    <name type="scientific">Hemibagrus guttatus</name>
    <dbReference type="NCBI Taxonomy" id="175788"/>
    <lineage>
        <taxon>Eukaryota</taxon>
        <taxon>Metazoa</taxon>
        <taxon>Chordata</taxon>
        <taxon>Craniata</taxon>
        <taxon>Vertebrata</taxon>
        <taxon>Euteleostomi</taxon>
        <taxon>Actinopterygii</taxon>
        <taxon>Neopterygii</taxon>
        <taxon>Teleostei</taxon>
        <taxon>Ostariophysi</taxon>
        <taxon>Siluriformes</taxon>
        <taxon>Bagridae</taxon>
        <taxon>Hemibagrus</taxon>
    </lineage>
</organism>
<dbReference type="PANTHER" id="PTHR11955">
    <property type="entry name" value="FATTY ACID BINDING PROTEIN"/>
    <property type="match status" value="1"/>
</dbReference>
<comment type="caution">
    <text evidence="2">The sequence shown here is derived from an EMBL/GenBank/DDBJ whole genome shotgun (WGS) entry which is preliminary data.</text>
</comment>
<reference evidence="2" key="1">
    <citation type="submission" date="2023-06" db="EMBL/GenBank/DDBJ databases">
        <title>Male Hemibagrus guttatus genome.</title>
        <authorList>
            <person name="Bian C."/>
        </authorList>
    </citation>
    <scope>NUCLEOTIDE SEQUENCE</scope>
    <source>
        <strain evidence="2">Male_cb2023</strain>
        <tissue evidence="2">Muscle</tissue>
    </source>
</reference>
<dbReference type="InterPro" id="IPR000463">
    <property type="entry name" value="Fatty_acid-bd"/>
</dbReference>
<accession>A0AAE0RET4</accession>
<feature type="non-terminal residue" evidence="2">
    <location>
        <position position="1"/>
    </location>
</feature>
<comment type="similarity">
    <text evidence="1">Belongs to the calycin superfamily. Fatty-acid binding protein (FABP) family.</text>
</comment>
<evidence type="ECO:0000313" key="2">
    <source>
        <dbReference type="EMBL" id="KAK3551864.1"/>
    </source>
</evidence>
<evidence type="ECO:0000256" key="1">
    <source>
        <dbReference type="ARBA" id="ARBA00008390"/>
    </source>
</evidence>
<dbReference type="Gene3D" id="2.40.128.20">
    <property type="match status" value="1"/>
</dbReference>
<dbReference type="PRINTS" id="PR00178">
    <property type="entry name" value="FATTYACIDBP"/>
</dbReference>
<dbReference type="EMBL" id="JAUCMX010000003">
    <property type="protein sequence ID" value="KAK3551864.1"/>
    <property type="molecule type" value="Genomic_DNA"/>
</dbReference>
<proteinExistence type="inferred from homology"/>
<dbReference type="InterPro" id="IPR012674">
    <property type="entry name" value="Calycin"/>
</dbReference>
<sequence>LVEEHHFCDFQINRGCYYIENMDAFLGTWKAVKKVNLDEFWKAVGLKDRNNDSALTEIVSKEGDHVIWKTNSHHEKDMHFKLDKVFSTGTILGRQCFNTITLKGKQLIQVQKWGRNECTITREVKGNNMIMTLKFGDVEAQRIYEKA</sequence>
<dbReference type="InterPro" id="IPR031259">
    <property type="entry name" value="ILBP"/>
</dbReference>
<keyword evidence="3" id="KW-1185">Reference proteome</keyword>
<dbReference type="GO" id="GO:0008289">
    <property type="term" value="F:lipid binding"/>
    <property type="evidence" value="ECO:0007669"/>
    <property type="project" value="InterPro"/>
</dbReference>